<dbReference type="Pfam" id="PF02797">
    <property type="entry name" value="Chal_sti_synt_C"/>
    <property type="match status" value="1"/>
</dbReference>
<dbReference type="Pfam" id="PF00195">
    <property type="entry name" value="Chal_sti_synt_N"/>
    <property type="match status" value="1"/>
</dbReference>
<name>A0A5M9M442_9EURO</name>
<reference evidence="6 7" key="1">
    <citation type="submission" date="2019-08" db="EMBL/GenBank/DDBJ databases">
        <title>The genome sequence of a newly discovered highly antifungal drug resistant Aspergillus species, Aspergillus tanneri NIH 1004.</title>
        <authorList>
            <person name="Mounaud S."/>
            <person name="Singh I."/>
            <person name="Joardar V."/>
            <person name="Pakala S."/>
            <person name="Pakala S."/>
            <person name="Venepally P."/>
            <person name="Chung J.K."/>
            <person name="Losada L."/>
            <person name="Nierman W.C."/>
        </authorList>
    </citation>
    <scope>NUCLEOTIDE SEQUENCE [LARGE SCALE GENOMIC DNA]</scope>
    <source>
        <strain evidence="6 7">NIH1004</strain>
    </source>
</reference>
<dbReference type="InterPro" id="IPR001099">
    <property type="entry name" value="Chalcone/stilbene_synt_N"/>
</dbReference>
<dbReference type="Proteomes" id="UP000324241">
    <property type="component" value="Unassembled WGS sequence"/>
</dbReference>
<proteinExistence type="inferred from homology"/>
<evidence type="ECO:0000313" key="6">
    <source>
        <dbReference type="EMBL" id="KAA8641755.1"/>
    </source>
</evidence>
<dbReference type="RefSeq" id="XP_033421117.1">
    <property type="nucleotide sequence ID" value="XM_033575262.1"/>
</dbReference>
<evidence type="ECO:0000313" key="7">
    <source>
        <dbReference type="Proteomes" id="UP000324241"/>
    </source>
</evidence>
<accession>A0A5M9M442</accession>
<dbReference type="GO" id="GO:0030639">
    <property type="term" value="P:polyketide biosynthetic process"/>
    <property type="evidence" value="ECO:0007669"/>
    <property type="project" value="TreeGrafter"/>
</dbReference>
<dbReference type="Gene3D" id="3.40.47.10">
    <property type="match status" value="2"/>
</dbReference>
<dbReference type="AlphaFoldDB" id="A0A5M9M442"/>
<dbReference type="EMBL" id="QUQM01000008">
    <property type="protein sequence ID" value="KAA8641755.1"/>
    <property type="molecule type" value="Genomic_DNA"/>
</dbReference>
<organism evidence="6 7">
    <name type="scientific">Aspergillus tanneri</name>
    <dbReference type="NCBI Taxonomy" id="1220188"/>
    <lineage>
        <taxon>Eukaryota</taxon>
        <taxon>Fungi</taxon>
        <taxon>Dikarya</taxon>
        <taxon>Ascomycota</taxon>
        <taxon>Pezizomycotina</taxon>
        <taxon>Eurotiomycetes</taxon>
        <taxon>Eurotiomycetidae</taxon>
        <taxon>Eurotiales</taxon>
        <taxon>Aspergillaceae</taxon>
        <taxon>Aspergillus</taxon>
        <taxon>Aspergillus subgen. Circumdati</taxon>
    </lineage>
</organism>
<sequence>MLIVSVDFFDSVLIIGSFVPDPIGINCYCAYASDISMASSPSMKTSSCALRCPKDEVSKFHGGAPSNVNELLGKDAPQAQADVQSIGFASPLRQRLGKEPLIVIESIATEVPEGKRTQSDVAHVVAALFDSNPEQRDRIPRLYAKTCIDTRHMAVDPLHSDFDRAMSIRKRMDLFVRHAAPLAIKVSSRALTASRVVNPVTDIGMLVLVTSTGFVAPGVDVAIVKGLGLSPSVSRAVVNFMGCAAAMNGLRLAADFVRAHPDSKALVCCVELSSVNAVYNDDINDVIISSLFADGSAAMVVGSPSPTCEGHREQQIHLMPGEIIIRQNFHNLVDETSDGITLGINHNGITCELSPNLPSYIYTGLAPVINRVLAHQKLSQADVHLWAIHPGGPKIIEESVRSLGLDSQYAAKSWEVLRKFGNMLSASLPFVLEQMIAEAKIERPLSRGLAFSFAPGITVEGMVFEVVGIGIDQSVIG</sequence>
<comment type="similarity">
    <text evidence="1 3">Belongs to the thiolase-like superfamily. Chalcone/stilbene synthases family.</text>
</comment>
<feature type="domain" description="Chalcone/stilbene synthase N-terminal" evidence="4">
    <location>
        <begin position="103"/>
        <end position="303"/>
    </location>
</feature>
<dbReference type="GeneID" id="54333395"/>
<dbReference type="GO" id="GO:0016747">
    <property type="term" value="F:acyltransferase activity, transferring groups other than amino-acyl groups"/>
    <property type="evidence" value="ECO:0007669"/>
    <property type="project" value="InterPro"/>
</dbReference>
<evidence type="ECO:0000256" key="3">
    <source>
        <dbReference type="RuleBase" id="RU003633"/>
    </source>
</evidence>
<protein>
    <submittedName>
        <fullName evidence="6">Type III Polyketide synthases (Type III PKS)</fullName>
    </submittedName>
</protein>
<evidence type="ECO:0000256" key="2">
    <source>
        <dbReference type="ARBA" id="ARBA00022679"/>
    </source>
</evidence>
<dbReference type="VEuPathDB" id="FungiDB:EYZ11_005416"/>
<dbReference type="InterPro" id="IPR011141">
    <property type="entry name" value="Polyketide_synthase_type-III"/>
</dbReference>
<dbReference type="PANTHER" id="PTHR11877">
    <property type="entry name" value="HYDROXYMETHYLGLUTARYL-COA SYNTHASE"/>
    <property type="match status" value="1"/>
</dbReference>
<evidence type="ECO:0000256" key="1">
    <source>
        <dbReference type="ARBA" id="ARBA00005531"/>
    </source>
</evidence>
<dbReference type="InterPro" id="IPR012328">
    <property type="entry name" value="Chalcone/stilbene_synt_C"/>
</dbReference>
<keyword evidence="3" id="KW-0012">Acyltransferase</keyword>
<dbReference type="InterPro" id="IPR016039">
    <property type="entry name" value="Thiolase-like"/>
</dbReference>
<dbReference type="CDD" id="cd00831">
    <property type="entry name" value="CHS_like"/>
    <property type="match status" value="1"/>
</dbReference>
<evidence type="ECO:0000259" key="5">
    <source>
        <dbReference type="Pfam" id="PF02797"/>
    </source>
</evidence>
<dbReference type="SUPFAM" id="SSF53901">
    <property type="entry name" value="Thiolase-like"/>
    <property type="match status" value="1"/>
</dbReference>
<keyword evidence="2 3" id="KW-0808">Transferase</keyword>
<gene>
    <name evidence="6" type="ORF">ATNIH1004_010694</name>
</gene>
<dbReference type="PANTHER" id="PTHR11877:SF46">
    <property type="entry name" value="TYPE III POLYKETIDE SYNTHASE A"/>
    <property type="match status" value="1"/>
</dbReference>
<comment type="caution">
    <text evidence="6">The sequence shown here is derived from an EMBL/GenBank/DDBJ whole genome shotgun (WGS) entry which is preliminary data.</text>
</comment>
<evidence type="ECO:0000259" key="4">
    <source>
        <dbReference type="Pfam" id="PF00195"/>
    </source>
</evidence>
<dbReference type="OrthoDB" id="329835at2759"/>
<feature type="domain" description="Chalcone/stilbene synthase C-terminal" evidence="5">
    <location>
        <begin position="330"/>
        <end position="466"/>
    </location>
</feature>